<comment type="caution">
    <text evidence="2">The sequence shown here is derived from an EMBL/GenBank/DDBJ whole genome shotgun (WGS) entry which is preliminary data.</text>
</comment>
<gene>
    <name evidence="2" type="ORF">NCCP691_28330</name>
</gene>
<dbReference type="Proteomes" id="UP000887222">
    <property type="component" value="Unassembled WGS sequence"/>
</dbReference>
<keyword evidence="3" id="KW-1185">Reference proteome</keyword>
<feature type="compositionally biased region" description="Basic and acidic residues" evidence="1">
    <location>
        <begin position="141"/>
        <end position="153"/>
    </location>
</feature>
<organism evidence="2 3">
    <name type="scientific">Noviherbaspirillum aridicola</name>
    <dbReference type="NCBI Taxonomy" id="2849687"/>
    <lineage>
        <taxon>Bacteria</taxon>
        <taxon>Pseudomonadati</taxon>
        <taxon>Pseudomonadota</taxon>
        <taxon>Betaproteobacteria</taxon>
        <taxon>Burkholderiales</taxon>
        <taxon>Oxalobacteraceae</taxon>
        <taxon>Noviherbaspirillum</taxon>
    </lineage>
</organism>
<evidence type="ECO:0000313" key="3">
    <source>
        <dbReference type="Proteomes" id="UP000887222"/>
    </source>
</evidence>
<protein>
    <recommendedName>
        <fullName evidence="4">Transcriptional regulator</fullName>
    </recommendedName>
</protein>
<dbReference type="InterPro" id="IPR010982">
    <property type="entry name" value="Lambda_DNA-bd_dom_sf"/>
</dbReference>
<feature type="region of interest" description="Disordered" evidence="1">
    <location>
        <begin position="134"/>
        <end position="153"/>
    </location>
</feature>
<evidence type="ECO:0000256" key="1">
    <source>
        <dbReference type="SAM" id="MobiDB-lite"/>
    </source>
</evidence>
<dbReference type="RefSeq" id="WP_220809237.1">
    <property type="nucleotide sequence ID" value="NZ_BPMK01000012.1"/>
</dbReference>
<reference evidence="2 3" key="1">
    <citation type="journal article" date="2022" name="Int. J. Syst. Evol. Microbiol.">
        <title>Noviherbaspirillum aridicola sp. nov., isolated from an arid soil in Pakistan.</title>
        <authorList>
            <person name="Khan I.U."/>
            <person name="Saqib M."/>
            <person name="Amin A."/>
            <person name="Hussain F."/>
            <person name="Li L."/>
            <person name="Liu Y.H."/>
            <person name="Fang B.Z."/>
            <person name="Ahmed I."/>
            <person name="Li W.J."/>
        </authorList>
    </citation>
    <scope>NUCLEOTIDE SEQUENCE [LARGE SCALE GENOMIC DNA]</scope>
    <source>
        <strain evidence="2 3">NCCP-691</strain>
    </source>
</reference>
<dbReference type="Gene3D" id="1.10.260.40">
    <property type="entry name" value="lambda repressor-like DNA-binding domains"/>
    <property type="match status" value="1"/>
</dbReference>
<name>A0ABQ4Q7Y3_9BURK</name>
<proteinExistence type="predicted"/>
<evidence type="ECO:0008006" key="4">
    <source>
        <dbReference type="Google" id="ProtNLM"/>
    </source>
</evidence>
<dbReference type="EMBL" id="BPMK01000012">
    <property type="protein sequence ID" value="GIZ52819.1"/>
    <property type="molecule type" value="Genomic_DNA"/>
</dbReference>
<evidence type="ECO:0000313" key="2">
    <source>
        <dbReference type="EMBL" id="GIZ52819.1"/>
    </source>
</evidence>
<sequence length="153" mass="17150">MSDLTPPAAGERQAFARRLIEALQRAHYPADSPTRLAREFNLRFNGKPITGHAARKWLLGESIPTQDKIRIIAAWLDVPAPWLRFGVTEEDPAAREDARSKYDALLADLESLDHKYQGIVFTLVRKMARMSGLRSTAPGAGREDLEDIGRARE</sequence>
<accession>A0ABQ4Q7Y3</accession>